<dbReference type="GO" id="GO:0044010">
    <property type="term" value="P:single-species biofilm formation"/>
    <property type="evidence" value="ECO:0007669"/>
    <property type="project" value="TreeGrafter"/>
</dbReference>
<gene>
    <name evidence="2" type="ORF">DB32_005980</name>
</gene>
<dbReference type="InterPro" id="IPR023376">
    <property type="entry name" value="YqcC-like_dom"/>
</dbReference>
<dbReference type="KEGG" id="samy:DB32_005980"/>
<accession>A0A0F6W6L6</accession>
<sequence>MGLVIHREITEAGVPLEGQWREMSARMIEVGNHFEYWPTDDQIRNEVAFWSAQTMLTAKAPSMDDVRDGAERIERAIRDANQWASTPIASERMNFQQPFAADTMTPVEWLQFVFLPRIRKIDAGGSTLPKSSTLTYLGSALAHERANWPIMYALSDFDHLFVEPELIDNVKRWPLVKRR</sequence>
<reference evidence="2 3" key="1">
    <citation type="submission" date="2015-03" db="EMBL/GenBank/DDBJ databases">
        <title>Genome assembly of Sandaracinus amylolyticus DSM 53668.</title>
        <authorList>
            <person name="Sharma G."/>
            <person name="Subramanian S."/>
        </authorList>
    </citation>
    <scope>NUCLEOTIDE SEQUENCE [LARGE SCALE GENOMIC DNA]</scope>
    <source>
        <strain evidence="2 3">DSM 53668</strain>
    </source>
</reference>
<dbReference type="PANTHER" id="PTHR39586">
    <property type="entry name" value="CYTOPLASMIC PROTEIN-RELATED"/>
    <property type="match status" value="1"/>
</dbReference>
<dbReference type="AlphaFoldDB" id="A0A0F6W6L6"/>
<feature type="domain" description="YqcC-like" evidence="1">
    <location>
        <begin position="70"/>
        <end position="159"/>
    </location>
</feature>
<dbReference type="SUPFAM" id="SSF158452">
    <property type="entry name" value="YqcC-like"/>
    <property type="match status" value="1"/>
</dbReference>
<dbReference type="Pfam" id="PF04287">
    <property type="entry name" value="DUF446"/>
    <property type="match status" value="1"/>
</dbReference>
<evidence type="ECO:0000259" key="1">
    <source>
        <dbReference type="Pfam" id="PF04287"/>
    </source>
</evidence>
<name>A0A0F6W6L6_9BACT</name>
<dbReference type="PANTHER" id="PTHR39586:SF1">
    <property type="entry name" value="CYTOPLASMIC PROTEIN"/>
    <property type="match status" value="1"/>
</dbReference>
<dbReference type="Proteomes" id="UP000034883">
    <property type="component" value="Chromosome"/>
</dbReference>
<keyword evidence="3" id="KW-1185">Reference proteome</keyword>
<dbReference type="InterPro" id="IPR036814">
    <property type="entry name" value="YqcC-like_sf"/>
</dbReference>
<protein>
    <recommendedName>
        <fullName evidence="1">YqcC-like domain-containing protein</fullName>
    </recommendedName>
</protein>
<evidence type="ECO:0000313" key="2">
    <source>
        <dbReference type="EMBL" id="AKF08831.1"/>
    </source>
</evidence>
<evidence type="ECO:0000313" key="3">
    <source>
        <dbReference type="Proteomes" id="UP000034883"/>
    </source>
</evidence>
<dbReference type="Gene3D" id="1.20.1440.40">
    <property type="entry name" value="YqcC-like"/>
    <property type="match status" value="1"/>
</dbReference>
<dbReference type="InterPro" id="IPR007384">
    <property type="entry name" value="UCP006257"/>
</dbReference>
<proteinExistence type="predicted"/>
<dbReference type="STRING" id="927083.DB32_005980"/>
<dbReference type="EMBL" id="CP011125">
    <property type="protein sequence ID" value="AKF08831.1"/>
    <property type="molecule type" value="Genomic_DNA"/>
</dbReference>
<organism evidence="2 3">
    <name type="scientific">Sandaracinus amylolyticus</name>
    <dbReference type="NCBI Taxonomy" id="927083"/>
    <lineage>
        <taxon>Bacteria</taxon>
        <taxon>Pseudomonadati</taxon>
        <taxon>Myxococcota</taxon>
        <taxon>Polyangia</taxon>
        <taxon>Polyangiales</taxon>
        <taxon>Sandaracinaceae</taxon>
        <taxon>Sandaracinus</taxon>
    </lineage>
</organism>